<dbReference type="PANTHER" id="PTHR21573:SF0">
    <property type="entry name" value="ER MEMBRANE PROTEIN COMPLEX SUBUNIT 1"/>
    <property type="match status" value="1"/>
</dbReference>
<evidence type="ECO:0000313" key="16">
    <source>
        <dbReference type="WBParaSite" id="L893_g267.t1"/>
    </source>
</evidence>
<dbReference type="InterPro" id="IPR026895">
    <property type="entry name" value="EMC1"/>
</dbReference>
<evidence type="ECO:0000256" key="1">
    <source>
        <dbReference type="ARBA" id="ARBA00004115"/>
    </source>
</evidence>
<keyword evidence="7" id="KW-0256">Endoplasmic reticulum</keyword>
<comment type="similarity">
    <text evidence="2">Belongs to the EMC1 family.</text>
</comment>
<evidence type="ECO:0000256" key="5">
    <source>
        <dbReference type="ARBA" id="ARBA00022692"/>
    </source>
</evidence>
<evidence type="ECO:0000256" key="2">
    <source>
        <dbReference type="ARBA" id="ARBA00007904"/>
    </source>
</evidence>
<proteinExistence type="inferred from homology"/>
<protein>
    <recommendedName>
        <fullName evidence="4">ER membrane protein complex subunit 1</fullName>
    </recommendedName>
</protein>
<evidence type="ECO:0000259" key="13">
    <source>
        <dbReference type="Pfam" id="PF07774"/>
    </source>
</evidence>
<dbReference type="Gene3D" id="2.130.10.10">
    <property type="entry name" value="YVTN repeat-like/Quinoprotein amine dehydrogenase"/>
    <property type="match status" value="1"/>
</dbReference>
<sequence>MRWWSVLWIQLIVILSITWFSNGLFADQAGKFDWSRKLIGCSKQVLFDKSSSGKADQLLVLSEEGVVGSVSANTGSIKWRHFQESGSEFLSDLITVQRFVVTAAQEGKVLRAWDRFNGLMKWQVPLSPVAYRNVLISNSNDRIIVLTGHVLFNFAVDSGDKVWSLQLDKIIWSSVTVLEDGNIVVTGSSPKELTAVIINSSGTIEKSYKYNVSHDATSCTNLNKLGFVGCIGAKAVHFVDAAHAEAVVSYPTNDAEYVIPMALKNNFLVQDTEGASIIEVKGGTVHLRNRIAGAHVSTVVENYVVVISSPTAISVYDSNSGNKIFDGTIKRLGAASVSRVVPMSSAPESITMLLISEDCQMDTITINLALKQQSNIIPEWTRHEGLAHISSVEMIDLPLSEAEANIETEFSMTNGNAWNAFTQRLISQVDQIRRTITEFANDFISLLNSNNIKSFTDVFVLMKGKNGAHSSGLFERDYFNLKKLIVATTRKGSAYGIDNSDGSVRWVLNAGEDIEPLTNTVTSEKRVPLLIQRGTAHYKFDSQAVIATNSILTKRGCLIVFNPITGVVSKKVNLPSRLRRIELLPFHTEDMLHPVVAIGIDMDVTVFPDVTSVPDSSSHVHMMWVETDGRIHGSRLDVLSKKLIPTWQSDLGLSKDEKVISVAGKHPHQKVHSQGRVLGDRSVLYKYSNPSLVAVSALDSAHSVLSISLIDAVTGQLVHMARHPKASGPFNMVHCENWLAYTFWNERARRMDLGIMELFDGSEPCDSERFNSLTPRRNLPIVTEQAYVFSQGISAMAVTDTEKGLTTRSLLIAMPFGGLFEVSRRFVDARRPVDMTPEMREEMLIPYMPEILIATEDMINYNQSVHNVRGIKTVPSGLESTSLVFAYGSDLFYTKTTPSGTFDILKDDFDHLFICAVLIGSIVGSIVLRRLARISSLKQSWA</sequence>
<evidence type="ECO:0000259" key="14">
    <source>
        <dbReference type="Pfam" id="PF25293"/>
    </source>
</evidence>
<keyword evidence="6 12" id="KW-0732">Signal</keyword>
<keyword evidence="10" id="KW-0325">Glycoprotein</keyword>
<dbReference type="Pfam" id="PF25293">
    <property type="entry name" value="Beta-prop_EMC1_N"/>
    <property type="match status" value="1"/>
</dbReference>
<dbReference type="InterPro" id="IPR011047">
    <property type="entry name" value="Quinoprotein_ADH-like_sf"/>
</dbReference>
<keyword evidence="15" id="KW-1185">Reference proteome</keyword>
<evidence type="ECO:0000256" key="4">
    <source>
        <dbReference type="ARBA" id="ARBA00020824"/>
    </source>
</evidence>
<dbReference type="SUPFAM" id="SSF50998">
    <property type="entry name" value="Quinoprotein alcohol dehydrogenase-like"/>
    <property type="match status" value="1"/>
</dbReference>
<feature type="signal peptide" evidence="12">
    <location>
        <begin position="1"/>
        <end position="23"/>
    </location>
</feature>
<name>A0A1I7ZIA1_9BILA</name>
<comment type="subcellular location">
    <subcellularLocation>
        <location evidence="1">Endoplasmic reticulum membrane</location>
        <topology evidence="1">Single-pass type I membrane protein</topology>
    </subcellularLocation>
</comment>
<evidence type="ECO:0000256" key="8">
    <source>
        <dbReference type="ARBA" id="ARBA00022989"/>
    </source>
</evidence>
<dbReference type="Proteomes" id="UP000095287">
    <property type="component" value="Unplaced"/>
</dbReference>
<keyword evidence="5 11" id="KW-0812">Transmembrane</keyword>
<dbReference type="InterPro" id="IPR058545">
    <property type="entry name" value="Beta-prop_EMC1_1st"/>
</dbReference>
<dbReference type="GO" id="GO:0072546">
    <property type="term" value="C:EMC complex"/>
    <property type="evidence" value="ECO:0007669"/>
    <property type="project" value="InterPro"/>
</dbReference>
<feature type="domain" description="ER membrane protein complex subunit 1 C-terminal" evidence="13">
    <location>
        <begin position="735"/>
        <end position="941"/>
    </location>
</feature>
<evidence type="ECO:0000256" key="12">
    <source>
        <dbReference type="SAM" id="SignalP"/>
    </source>
</evidence>
<dbReference type="Pfam" id="PF07774">
    <property type="entry name" value="EMC1_C"/>
    <property type="match status" value="1"/>
</dbReference>
<accession>A0A1I7ZIA1</accession>
<evidence type="ECO:0000256" key="11">
    <source>
        <dbReference type="SAM" id="Phobius"/>
    </source>
</evidence>
<dbReference type="WBParaSite" id="L893_g267.t1">
    <property type="protein sequence ID" value="L893_g267.t1"/>
    <property type="gene ID" value="L893_g267"/>
</dbReference>
<evidence type="ECO:0000256" key="7">
    <source>
        <dbReference type="ARBA" id="ARBA00022824"/>
    </source>
</evidence>
<evidence type="ECO:0000256" key="3">
    <source>
        <dbReference type="ARBA" id="ARBA00011276"/>
    </source>
</evidence>
<dbReference type="InterPro" id="IPR011678">
    <property type="entry name" value="EMC1_C"/>
</dbReference>
<dbReference type="PANTHER" id="PTHR21573">
    <property type="entry name" value="ER MEMBRANE PROTEIN COMPLEX SUBUNIT 1"/>
    <property type="match status" value="1"/>
</dbReference>
<evidence type="ECO:0000256" key="10">
    <source>
        <dbReference type="ARBA" id="ARBA00023180"/>
    </source>
</evidence>
<dbReference type="InterPro" id="IPR015943">
    <property type="entry name" value="WD40/YVTN_repeat-like_dom_sf"/>
</dbReference>
<evidence type="ECO:0000256" key="9">
    <source>
        <dbReference type="ARBA" id="ARBA00023136"/>
    </source>
</evidence>
<evidence type="ECO:0000313" key="15">
    <source>
        <dbReference type="Proteomes" id="UP000095287"/>
    </source>
</evidence>
<comment type="subunit">
    <text evidence="3">Component of the ER membrane protein complex (EMC).</text>
</comment>
<keyword evidence="8 11" id="KW-1133">Transmembrane helix</keyword>
<dbReference type="AlphaFoldDB" id="A0A1I7ZIA1"/>
<feature type="transmembrane region" description="Helical" evidence="11">
    <location>
        <begin position="911"/>
        <end position="928"/>
    </location>
</feature>
<evidence type="ECO:0000256" key="6">
    <source>
        <dbReference type="ARBA" id="ARBA00022729"/>
    </source>
</evidence>
<organism evidence="15 16">
    <name type="scientific">Steinernema glaseri</name>
    <dbReference type="NCBI Taxonomy" id="37863"/>
    <lineage>
        <taxon>Eukaryota</taxon>
        <taxon>Metazoa</taxon>
        <taxon>Ecdysozoa</taxon>
        <taxon>Nematoda</taxon>
        <taxon>Chromadorea</taxon>
        <taxon>Rhabditida</taxon>
        <taxon>Tylenchina</taxon>
        <taxon>Panagrolaimomorpha</taxon>
        <taxon>Strongyloidoidea</taxon>
        <taxon>Steinernematidae</taxon>
        <taxon>Steinernema</taxon>
    </lineage>
</organism>
<reference evidence="16" key="1">
    <citation type="submission" date="2016-11" db="UniProtKB">
        <authorList>
            <consortium name="WormBaseParasite"/>
        </authorList>
    </citation>
    <scope>IDENTIFICATION</scope>
</reference>
<feature type="chain" id="PRO_5009313517" description="ER membrane protein complex subunit 1" evidence="12">
    <location>
        <begin position="24"/>
        <end position="942"/>
    </location>
</feature>
<dbReference type="GO" id="GO:0034975">
    <property type="term" value="P:protein folding in endoplasmic reticulum"/>
    <property type="evidence" value="ECO:0007669"/>
    <property type="project" value="TreeGrafter"/>
</dbReference>
<keyword evidence="9 11" id="KW-0472">Membrane</keyword>
<feature type="domain" description="EMC1 first beta-propeller" evidence="14">
    <location>
        <begin position="24"/>
        <end position="384"/>
    </location>
</feature>